<dbReference type="EMBL" id="ANOG01000981">
    <property type="protein sequence ID" value="EMI16218.1"/>
    <property type="molecule type" value="Genomic_DNA"/>
</dbReference>
<sequence length="51" mass="6152">MGKSWAQYDLKEFGKRSPTRFHKKNSDGWFRVDLRKGWIERGEVLFIKPKP</sequence>
<evidence type="ECO:0000313" key="1">
    <source>
        <dbReference type="EMBL" id="EMI16218.1"/>
    </source>
</evidence>
<gene>
    <name evidence="1" type="ORF">RMSM_06850</name>
</gene>
<name>M5R9P8_9BACT</name>
<dbReference type="Proteomes" id="UP000011991">
    <property type="component" value="Unassembled WGS sequence"/>
</dbReference>
<comment type="caution">
    <text evidence="1">The sequence shown here is derived from an EMBL/GenBank/DDBJ whole genome shotgun (WGS) entry which is preliminary data.</text>
</comment>
<organism evidence="1 2">
    <name type="scientific">Rhodopirellula maiorica SM1</name>
    <dbReference type="NCBI Taxonomy" id="1265738"/>
    <lineage>
        <taxon>Bacteria</taxon>
        <taxon>Pseudomonadati</taxon>
        <taxon>Planctomycetota</taxon>
        <taxon>Planctomycetia</taxon>
        <taxon>Pirellulales</taxon>
        <taxon>Pirellulaceae</taxon>
        <taxon>Novipirellula</taxon>
    </lineage>
</organism>
<proteinExistence type="predicted"/>
<reference evidence="1 2" key="1">
    <citation type="journal article" date="2013" name="Mar. Genomics">
        <title>Expression of sulfatases in Rhodopirellula baltica and the diversity of sulfatases in the genus Rhodopirellula.</title>
        <authorList>
            <person name="Wegner C.E."/>
            <person name="Richter-Heitmann T."/>
            <person name="Klindworth A."/>
            <person name="Klockow C."/>
            <person name="Richter M."/>
            <person name="Achstetter T."/>
            <person name="Glockner F.O."/>
            <person name="Harder J."/>
        </authorList>
    </citation>
    <scope>NUCLEOTIDE SEQUENCE [LARGE SCALE GENOMIC DNA]</scope>
    <source>
        <strain evidence="1 2">SM1</strain>
    </source>
</reference>
<dbReference type="AlphaFoldDB" id="M5R9P8"/>
<dbReference type="PATRIC" id="fig|1265738.3.peg.6840"/>
<dbReference type="RefSeq" id="WP_008707246.1">
    <property type="nucleotide sequence ID" value="NZ_ANOG01000981.1"/>
</dbReference>
<accession>M5R9P8</accession>
<protein>
    <submittedName>
        <fullName evidence="1">Uncharacterized protein</fullName>
    </submittedName>
</protein>
<keyword evidence="2" id="KW-1185">Reference proteome</keyword>
<evidence type="ECO:0000313" key="2">
    <source>
        <dbReference type="Proteomes" id="UP000011991"/>
    </source>
</evidence>